<accession>A0A699X5F9</accession>
<dbReference type="EMBL" id="BKCJ011812315">
    <property type="protein sequence ID" value="GFD54957.1"/>
    <property type="molecule type" value="Genomic_DNA"/>
</dbReference>
<protein>
    <submittedName>
        <fullName evidence="1">Uncharacterized protein</fullName>
    </submittedName>
</protein>
<sequence length="95" mass="10131">TNRVNAANAPVTAVGPNPINSTNNFNAASPSNNAVSLKFEIGGKSSFVDPFQYPDDPYMHALEDIVYSDDEKDVGAEVDFSNLKTNISANPIPTT</sequence>
<organism evidence="1">
    <name type="scientific">Tanacetum cinerariifolium</name>
    <name type="common">Dalmatian daisy</name>
    <name type="synonym">Chrysanthemum cinerariifolium</name>
    <dbReference type="NCBI Taxonomy" id="118510"/>
    <lineage>
        <taxon>Eukaryota</taxon>
        <taxon>Viridiplantae</taxon>
        <taxon>Streptophyta</taxon>
        <taxon>Embryophyta</taxon>
        <taxon>Tracheophyta</taxon>
        <taxon>Spermatophyta</taxon>
        <taxon>Magnoliopsida</taxon>
        <taxon>eudicotyledons</taxon>
        <taxon>Gunneridae</taxon>
        <taxon>Pentapetalae</taxon>
        <taxon>asterids</taxon>
        <taxon>campanulids</taxon>
        <taxon>Asterales</taxon>
        <taxon>Asteraceae</taxon>
        <taxon>Asteroideae</taxon>
        <taxon>Anthemideae</taxon>
        <taxon>Anthemidinae</taxon>
        <taxon>Tanacetum</taxon>
    </lineage>
</organism>
<evidence type="ECO:0000313" key="1">
    <source>
        <dbReference type="EMBL" id="GFD54957.1"/>
    </source>
</evidence>
<gene>
    <name evidence="1" type="ORF">Tci_926926</name>
</gene>
<proteinExistence type="predicted"/>
<feature type="non-terminal residue" evidence="1">
    <location>
        <position position="1"/>
    </location>
</feature>
<feature type="non-terminal residue" evidence="1">
    <location>
        <position position="95"/>
    </location>
</feature>
<dbReference type="AlphaFoldDB" id="A0A699X5F9"/>
<name>A0A699X5F9_TANCI</name>
<comment type="caution">
    <text evidence="1">The sequence shown here is derived from an EMBL/GenBank/DDBJ whole genome shotgun (WGS) entry which is preliminary data.</text>
</comment>
<reference evidence="1" key="1">
    <citation type="journal article" date="2019" name="Sci. Rep.">
        <title>Draft genome of Tanacetum cinerariifolium, the natural source of mosquito coil.</title>
        <authorList>
            <person name="Yamashiro T."/>
            <person name="Shiraishi A."/>
            <person name="Satake H."/>
            <person name="Nakayama K."/>
        </authorList>
    </citation>
    <scope>NUCLEOTIDE SEQUENCE</scope>
</reference>